<dbReference type="Proteomes" id="UP001386955">
    <property type="component" value="Unassembled WGS sequence"/>
</dbReference>
<gene>
    <name evidence="1" type="ORF">VNO78_11027</name>
</gene>
<organism evidence="1 2">
    <name type="scientific">Psophocarpus tetragonolobus</name>
    <name type="common">Winged bean</name>
    <name type="synonym">Dolichos tetragonolobus</name>
    <dbReference type="NCBI Taxonomy" id="3891"/>
    <lineage>
        <taxon>Eukaryota</taxon>
        <taxon>Viridiplantae</taxon>
        <taxon>Streptophyta</taxon>
        <taxon>Embryophyta</taxon>
        <taxon>Tracheophyta</taxon>
        <taxon>Spermatophyta</taxon>
        <taxon>Magnoliopsida</taxon>
        <taxon>eudicotyledons</taxon>
        <taxon>Gunneridae</taxon>
        <taxon>Pentapetalae</taxon>
        <taxon>rosids</taxon>
        <taxon>fabids</taxon>
        <taxon>Fabales</taxon>
        <taxon>Fabaceae</taxon>
        <taxon>Papilionoideae</taxon>
        <taxon>50 kb inversion clade</taxon>
        <taxon>NPAAA clade</taxon>
        <taxon>indigoferoid/millettioid clade</taxon>
        <taxon>Phaseoleae</taxon>
        <taxon>Psophocarpus</taxon>
    </lineage>
</organism>
<protein>
    <submittedName>
        <fullName evidence="1">Uncharacterized protein</fullName>
    </submittedName>
</protein>
<keyword evidence="2" id="KW-1185">Reference proteome</keyword>
<reference evidence="1 2" key="1">
    <citation type="submission" date="2024-01" db="EMBL/GenBank/DDBJ databases">
        <title>The genomes of 5 underutilized Papilionoideae crops provide insights into root nodulation and disease resistanc.</title>
        <authorList>
            <person name="Jiang F."/>
        </authorList>
    </citation>
    <scope>NUCLEOTIDE SEQUENCE [LARGE SCALE GENOMIC DNA]</scope>
    <source>
        <strain evidence="1">DUOXIRENSHENG_FW03</strain>
        <tissue evidence="1">Leaves</tissue>
    </source>
</reference>
<proteinExistence type="predicted"/>
<dbReference type="EMBL" id="JAYMYS010000003">
    <property type="protein sequence ID" value="KAK7399834.1"/>
    <property type="molecule type" value="Genomic_DNA"/>
</dbReference>
<dbReference type="AlphaFoldDB" id="A0AAN9XN93"/>
<name>A0AAN9XN93_PSOTE</name>
<evidence type="ECO:0000313" key="1">
    <source>
        <dbReference type="EMBL" id="KAK7399834.1"/>
    </source>
</evidence>
<accession>A0AAN9XN93</accession>
<evidence type="ECO:0000313" key="2">
    <source>
        <dbReference type="Proteomes" id="UP001386955"/>
    </source>
</evidence>
<sequence>MHSTARRELPKGKAFAAVLRLEDHHNIPFLLAYWLLFGFVKGSKSQSEKPPPPPPLLSRCLVRVNLPSIPFNTPSIYGKSALAQLWKSFCSFKKSLYLEKG</sequence>
<comment type="caution">
    <text evidence="1">The sequence shown here is derived from an EMBL/GenBank/DDBJ whole genome shotgun (WGS) entry which is preliminary data.</text>
</comment>